<name>A0ABS5J558_9BACT</name>
<evidence type="ECO:0000313" key="1">
    <source>
        <dbReference type="EMBL" id="MBS0030353.1"/>
    </source>
</evidence>
<comment type="caution">
    <text evidence="1">The sequence shown here is derived from an EMBL/GenBank/DDBJ whole genome shotgun (WGS) entry which is preliminary data.</text>
</comment>
<dbReference type="RefSeq" id="WP_211975494.1">
    <property type="nucleotide sequence ID" value="NZ_CBFHAM010000008.1"/>
</dbReference>
<evidence type="ECO:0000313" key="2">
    <source>
        <dbReference type="Proteomes" id="UP000676386"/>
    </source>
</evidence>
<gene>
    <name evidence="1" type="ORF">KE626_23710</name>
</gene>
<organism evidence="1 2">
    <name type="scientific">Chitinophaga hostae</name>
    <dbReference type="NCBI Taxonomy" id="2831022"/>
    <lineage>
        <taxon>Bacteria</taxon>
        <taxon>Pseudomonadati</taxon>
        <taxon>Bacteroidota</taxon>
        <taxon>Chitinophagia</taxon>
        <taxon>Chitinophagales</taxon>
        <taxon>Chitinophagaceae</taxon>
        <taxon>Chitinophaga</taxon>
    </lineage>
</organism>
<dbReference type="EMBL" id="JAGTXB010000014">
    <property type="protein sequence ID" value="MBS0030353.1"/>
    <property type="molecule type" value="Genomic_DNA"/>
</dbReference>
<keyword evidence="2" id="KW-1185">Reference proteome</keyword>
<reference evidence="1 2" key="1">
    <citation type="submission" date="2021-04" db="EMBL/GenBank/DDBJ databases">
        <title>Chitinophaga sp. nov., isolated from the rhizosphere soil.</title>
        <authorList>
            <person name="He S."/>
        </authorList>
    </citation>
    <scope>NUCLEOTIDE SEQUENCE [LARGE SCALE GENOMIC DNA]</scope>
    <source>
        <strain evidence="1 2">2R12</strain>
    </source>
</reference>
<accession>A0ABS5J558</accession>
<dbReference type="Proteomes" id="UP000676386">
    <property type="component" value="Unassembled WGS sequence"/>
</dbReference>
<protein>
    <submittedName>
        <fullName evidence="1">Uncharacterized protein</fullName>
    </submittedName>
</protein>
<proteinExistence type="predicted"/>
<sequence>MELAISRIISDVRQRSEDVICEDGYLLIQHGQHPGSPGTCIIYKSQVLPCFLDQRQRLHFIALGKDIDLPTWGIPSELVTRVPWPFYEKCDQLPVKPLPGLISKIWYIPDDMENDPDNCISLSVVKGFNCLLQHRFFVVAPEAVITALRPIANDNISFITHTPNASSHFSGCDLLVTSGAMAAKALLSDIPVIVAGKCGFGGLVTANNLPAFVASAFNGRPGGYTGERISPALLLQEISYVADIAGTAELTQLLHFNAGQLGSLNIYSWEHTYMLIQQVLQQQRLLGERMSDHNGMLQLKPKLSASIILDEMGAPSNQIYWLRNINTNKVLGVVGISEARLIKQCNGENTLNELPGITGSAYDTGDCIEFIRSLWESGIVIFIH</sequence>